<evidence type="ECO:0000313" key="2">
    <source>
        <dbReference type="Proteomes" id="UP000266723"/>
    </source>
</evidence>
<organism evidence="1 2">
    <name type="scientific">Brassica cretica</name>
    <name type="common">Mustard</name>
    <dbReference type="NCBI Taxonomy" id="69181"/>
    <lineage>
        <taxon>Eukaryota</taxon>
        <taxon>Viridiplantae</taxon>
        <taxon>Streptophyta</taxon>
        <taxon>Embryophyta</taxon>
        <taxon>Tracheophyta</taxon>
        <taxon>Spermatophyta</taxon>
        <taxon>Magnoliopsida</taxon>
        <taxon>eudicotyledons</taxon>
        <taxon>Gunneridae</taxon>
        <taxon>Pentapetalae</taxon>
        <taxon>rosids</taxon>
        <taxon>malvids</taxon>
        <taxon>Brassicales</taxon>
        <taxon>Brassicaceae</taxon>
        <taxon>Brassiceae</taxon>
        <taxon>Brassica</taxon>
    </lineage>
</organism>
<dbReference type="Proteomes" id="UP000266723">
    <property type="component" value="Unassembled WGS sequence"/>
</dbReference>
<protein>
    <submittedName>
        <fullName evidence="1">Uncharacterized protein</fullName>
    </submittedName>
</protein>
<keyword evidence="2" id="KW-1185">Reference proteome</keyword>
<evidence type="ECO:0000313" key="1">
    <source>
        <dbReference type="EMBL" id="KAF3564552.1"/>
    </source>
</evidence>
<name>A0ABQ7CWU4_BRACR</name>
<proteinExistence type="predicted"/>
<accession>A0ABQ7CWU4</accession>
<sequence length="90" mass="10273">MAARGREGERMEYRHLSQEPLLLPVNNLQHSFIIYQTKHYSSQEKKKKTISDIQNIIRLQQTSLPATGSMDQSNTVLPLVFGPGFWLTAS</sequence>
<reference evidence="1 2" key="1">
    <citation type="journal article" date="2020" name="BMC Genomics">
        <title>Intraspecific diversification of the crop wild relative Brassica cretica Lam. using demographic model selection.</title>
        <authorList>
            <person name="Kioukis A."/>
            <person name="Michalopoulou V.A."/>
            <person name="Briers L."/>
            <person name="Pirintsos S."/>
            <person name="Studholme D.J."/>
            <person name="Pavlidis P."/>
            <person name="Sarris P.F."/>
        </authorList>
    </citation>
    <scope>NUCLEOTIDE SEQUENCE [LARGE SCALE GENOMIC DNA]</scope>
    <source>
        <strain evidence="2">cv. PFS-1207/04</strain>
    </source>
</reference>
<gene>
    <name evidence="1" type="ORF">DY000_02013209</name>
</gene>
<dbReference type="EMBL" id="QGKV02000759">
    <property type="protein sequence ID" value="KAF3564552.1"/>
    <property type="molecule type" value="Genomic_DNA"/>
</dbReference>
<comment type="caution">
    <text evidence="1">The sequence shown here is derived from an EMBL/GenBank/DDBJ whole genome shotgun (WGS) entry which is preliminary data.</text>
</comment>